<dbReference type="GO" id="GO:0032300">
    <property type="term" value="C:mismatch repair complex"/>
    <property type="evidence" value="ECO:0007669"/>
    <property type="project" value="InterPro"/>
</dbReference>
<keyword evidence="3" id="KW-0234">DNA repair</keyword>
<dbReference type="Pfam" id="PF01119">
    <property type="entry name" value="DNA_mis_repair"/>
    <property type="match status" value="1"/>
</dbReference>
<feature type="domain" description="DNA mismatch repair protein S5" evidence="4">
    <location>
        <begin position="124"/>
        <end position="197"/>
    </location>
</feature>
<dbReference type="EMBL" id="AMCI01006827">
    <property type="protein sequence ID" value="EJW93677.1"/>
    <property type="molecule type" value="Genomic_DNA"/>
</dbReference>
<feature type="non-terminal residue" evidence="5">
    <location>
        <position position="198"/>
    </location>
</feature>
<comment type="similarity">
    <text evidence="1">Belongs to the DNA mismatch repair MutL/HexB family.</text>
</comment>
<dbReference type="GO" id="GO:0016887">
    <property type="term" value="F:ATP hydrolysis activity"/>
    <property type="evidence" value="ECO:0007669"/>
    <property type="project" value="InterPro"/>
</dbReference>
<evidence type="ECO:0000259" key="4">
    <source>
        <dbReference type="SMART" id="SM01340"/>
    </source>
</evidence>
<dbReference type="Gene3D" id="3.30.230.10">
    <property type="match status" value="1"/>
</dbReference>
<dbReference type="GO" id="GO:0006298">
    <property type="term" value="P:mismatch repair"/>
    <property type="evidence" value="ECO:0007669"/>
    <property type="project" value="InterPro"/>
</dbReference>
<dbReference type="PANTHER" id="PTHR10073:SF12">
    <property type="entry name" value="DNA MISMATCH REPAIR PROTEIN MLH1"/>
    <property type="match status" value="1"/>
</dbReference>
<feature type="non-terminal residue" evidence="5">
    <location>
        <position position="1"/>
    </location>
</feature>
<reference evidence="5" key="1">
    <citation type="journal article" date="2012" name="PLoS ONE">
        <title>Gene sets for utilization of primary and secondary nutrition supplies in the distal gut of endangered iberian lynx.</title>
        <authorList>
            <person name="Alcaide M."/>
            <person name="Messina E."/>
            <person name="Richter M."/>
            <person name="Bargiela R."/>
            <person name="Peplies J."/>
            <person name="Huws S.A."/>
            <person name="Newbold C.J."/>
            <person name="Golyshin P.N."/>
            <person name="Simon M.A."/>
            <person name="Lopez G."/>
            <person name="Yakimov M.M."/>
            <person name="Ferrer M."/>
        </authorList>
    </citation>
    <scope>NUCLEOTIDE SEQUENCE</scope>
</reference>
<dbReference type="SMART" id="SM01340">
    <property type="entry name" value="DNA_mis_repair"/>
    <property type="match status" value="1"/>
</dbReference>
<evidence type="ECO:0000256" key="2">
    <source>
        <dbReference type="ARBA" id="ARBA00022763"/>
    </source>
</evidence>
<name>J9FVT0_9ZZZZ</name>
<dbReference type="InterPro" id="IPR014762">
    <property type="entry name" value="DNA_mismatch_repair_CS"/>
</dbReference>
<dbReference type="GO" id="GO:0005524">
    <property type="term" value="F:ATP binding"/>
    <property type="evidence" value="ECO:0007669"/>
    <property type="project" value="InterPro"/>
</dbReference>
<evidence type="ECO:0000256" key="1">
    <source>
        <dbReference type="ARBA" id="ARBA00006082"/>
    </source>
</evidence>
<dbReference type="NCBIfam" id="TIGR00585">
    <property type="entry name" value="mutl"/>
    <property type="match status" value="1"/>
</dbReference>
<dbReference type="SUPFAM" id="SSF54211">
    <property type="entry name" value="Ribosomal protein S5 domain 2-like"/>
    <property type="match status" value="1"/>
</dbReference>
<proteinExistence type="inferred from homology"/>
<dbReference type="AlphaFoldDB" id="J9FVT0"/>
<evidence type="ECO:0000256" key="3">
    <source>
        <dbReference type="ARBA" id="ARBA00023204"/>
    </source>
</evidence>
<keyword evidence="2" id="KW-0227">DNA damage</keyword>
<comment type="caution">
    <text evidence="5">The sequence shown here is derived from an EMBL/GenBank/DDBJ whole genome shotgun (WGS) entry which is preliminary data.</text>
</comment>
<dbReference type="GO" id="GO:0030983">
    <property type="term" value="F:mismatched DNA binding"/>
    <property type="evidence" value="ECO:0007669"/>
    <property type="project" value="InterPro"/>
</dbReference>
<dbReference type="GO" id="GO:0140664">
    <property type="term" value="F:ATP-dependent DNA damage sensor activity"/>
    <property type="evidence" value="ECO:0007669"/>
    <property type="project" value="InterPro"/>
</dbReference>
<gene>
    <name evidence="5" type="ORF">EVA_18216</name>
</gene>
<accession>J9FVT0</accession>
<dbReference type="PROSITE" id="PS00058">
    <property type="entry name" value="DNA_MISMATCH_REPAIR_1"/>
    <property type="match status" value="1"/>
</dbReference>
<dbReference type="Gene3D" id="3.30.565.10">
    <property type="entry name" value="Histidine kinase-like ATPase, C-terminal domain"/>
    <property type="match status" value="1"/>
</dbReference>
<dbReference type="InterPro" id="IPR013507">
    <property type="entry name" value="DNA_mismatch_S5_2-like"/>
</dbReference>
<organism evidence="5">
    <name type="scientific">gut metagenome</name>
    <dbReference type="NCBI Taxonomy" id="749906"/>
    <lineage>
        <taxon>unclassified sequences</taxon>
        <taxon>metagenomes</taxon>
        <taxon>organismal metagenomes</taxon>
    </lineage>
</organism>
<dbReference type="PANTHER" id="PTHR10073">
    <property type="entry name" value="DNA MISMATCH REPAIR PROTEIN MLH, PMS, MUTL"/>
    <property type="match status" value="1"/>
</dbReference>
<dbReference type="InterPro" id="IPR038973">
    <property type="entry name" value="MutL/Mlh/Pms-like"/>
</dbReference>
<dbReference type="CDD" id="cd00782">
    <property type="entry name" value="MutL_Trans"/>
    <property type="match status" value="1"/>
</dbReference>
<sequence length="198" mass="22734">EEELFAIATMGFRGEALPSIASVAKVVCTTSDGQEGTRIEFEYGALKSWDHVDAPQGTRIEVSGLFLQTPARFKYLKKPAYEFSIIADNVNRLALAHPEVRFTLRHDNRLVFQTSGRNDRREILYQMFGLVPSREAVEFFKQSDDFTINGYAMQPSVTRASKNYIYICMNGRIIRSWPITKAVIEGYREYMPKDRYPI</sequence>
<dbReference type="InterPro" id="IPR002099">
    <property type="entry name" value="MutL/Mlh/PMS"/>
</dbReference>
<dbReference type="InterPro" id="IPR036890">
    <property type="entry name" value="HATPase_C_sf"/>
</dbReference>
<protein>
    <submittedName>
        <fullName evidence="5">DNA mismatch repair protein MutL</fullName>
    </submittedName>
</protein>
<dbReference type="InterPro" id="IPR020568">
    <property type="entry name" value="Ribosomal_Su5_D2-typ_SF"/>
</dbReference>
<dbReference type="SUPFAM" id="SSF55874">
    <property type="entry name" value="ATPase domain of HSP90 chaperone/DNA topoisomerase II/histidine kinase"/>
    <property type="match status" value="1"/>
</dbReference>
<dbReference type="InterPro" id="IPR014721">
    <property type="entry name" value="Ribsml_uS5_D2-typ_fold_subgr"/>
</dbReference>
<evidence type="ECO:0000313" key="5">
    <source>
        <dbReference type="EMBL" id="EJW93677.1"/>
    </source>
</evidence>